<dbReference type="Proteomes" id="UP000886998">
    <property type="component" value="Unassembled WGS sequence"/>
</dbReference>
<sequence length="28" mass="3350">MCYHMPTPAIDSYTLFSLDYELSRRIIL</sequence>
<gene>
    <name evidence="1" type="ORF">TNIN_450021</name>
</gene>
<evidence type="ECO:0000313" key="2">
    <source>
        <dbReference type="Proteomes" id="UP000886998"/>
    </source>
</evidence>
<proteinExistence type="predicted"/>
<dbReference type="AlphaFoldDB" id="A0A8X6X1V4"/>
<keyword evidence="2" id="KW-1185">Reference proteome</keyword>
<protein>
    <submittedName>
        <fullName evidence="1">Uncharacterized protein</fullName>
    </submittedName>
</protein>
<comment type="caution">
    <text evidence="1">The sequence shown here is derived from an EMBL/GenBank/DDBJ whole genome shotgun (WGS) entry which is preliminary data.</text>
</comment>
<evidence type="ECO:0000313" key="1">
    <source>
        <dbReference type="EMBL" id="GFY44519.1"/>
    </source>
</evidence>
<accession>A0A8X6X1V4</accession>
<name>A0A8X6X1V4_9ARAC</name>
<organism evidence="1 2">
    <name type="scientific">Trichonephila inaurata madagascariensis</name>
    <dbReference type="NCBI Taxonomy" id="2747483"/>
    <lineage>
        <taxon>Eukaryota</taxon>
        <taxon>Metazoa</taxon>
        <taxon>Ecdysozoa</taxon>
        <taxon>Arthropoda</taxon>
        <taxon>Chelicerata</taxon>
        <taxon>Arachnida</taxon>
        <taxon>Araneae</taxon>
        <taxon>Araneomorphae</taxon>
        <taxon>Entelegynae</taxon>
        <taxon>Araneoidea</taxon>
        <taxon>Nephilidae</taxon>
        <taxon>Trichonephila</taxon>
        <taxon>Trichonephila inaurata</taxon>
    </lineage>
</organism>
<dbReference type="EMBL" id="BMAV01004273">
    <property type="protein sequence ID" value="GFY44519.1"/>
    <property type="molecule type" value="Genomic_DNA"/>
</dbReference>
<feature type="non-terminal residue" evidence="1">
    <location>
        <position position="28"/>
    </location>
</feature>
<reference evidence="1" key="1">
    <citation type="submission" date="2020-08" db="EMBL/GenBank/DDBJ databases">
        <title>Multicomponent nature underlies the extraordinary mechanical properties of spider dragline silk.</title>
        <authorList>
            <person name="Kono N."/>
            <person name="Nakamura H."/>
            <person name="Mori M."/>
            <person name="Yoshida Y."/>
            <person name="Ohtoshi R."/>
            <person name="Malay A.D."/>
            <person name="Moran D.A.P."/>
            <person name="Tomita M."/>
            <person name="Numata K."/>
            <person name="Arakawa K."/>
        </authorList>
    </citation>
    <scope>NUCLEOTIDE SEQUENCE</scope>
</reference>